<protein>
    <submittedName>
        <fullName evidence="5">Recombinase family protein</fullName>
    </submittedName>
</protein>
<dbReference type="Proteomes" id="UP001228563">
    <property type="component" value="Chromosome"/>
</dbReference>
<feature type="coiled-coil region" evidence="3">
    <location>
        <begin position="403"/>
        <end position="467"/>
    </location>
</feature>
<dbReference type="PANTHER" id="PTHR30461:SF2">
    <property type="entry name" value="SERINE RECOMBINASE PINE-RELATED"/>
    <property type="match status" value="1"/>
</dbReference>
<keyword evidence="2" id="KW-0233">DNA recombination</keyword>
<proteinExistence type="predicted"/>
<dbReference type="RefSeq" id="WP_232933382.1">
    <property type="nucleotide sequence ID" value="NZ_CP083862.1"/>
</dbReference>
<name>A0AAJ6MN94_9ENTR</name>
<evidence type="ECO:0000313" key="6">
    <source>
        <dbReference type="Proteomes" id="UP001228563"/>
    </source>
</evidence>
<feature type="domain" description="Recombinase" evidence="4">
    <location>
        <begin position="183"/>
        <end position="316"/>
    </location>
</feature>
<keyword evidence="3" id="KW-0175">Coiled coil</keyword>
<evidence type="ECO:0000256" key="1">
    <source>
        <dbReference type="ARBA" id="ARBA00023125"/>
    </source>
</evidence>
<evidence type="ECO:0000259" key="4">
    <source>
        <dbReference type="PROSITE" id="PS51737"/>
    </source>
</evidence>
<dbReference type="Pfam" id="PF00239">
    <property type="entry name" value="Resolvase"/>
    <property type="match status" value="1"/>
</dbReference>
<dbReference type="Pfam" id="PF13408">
    <property type="entry name" value="Zn_ribbon_recom"/>
    <property type="match status" value="1"/>
</dbReference>
<dbReference type="SMART" id="SM00857">
    <property type="entry name" value="Resolvase"/>
    <property type="match status" value="1"/>
</dbReference>
<dbReference type="AlphaFoldDB" id="A0AAJ6MN94"/>
<dbReference type="PANTHER" id="PTHR30461">
    <property type="entry name" value="DNA-INVERTASE FROM LAMBDOID PROPHAGE"/>
    <property type="match status" value="1"/>
</dbReference>
<evidence type="ECO:0000256" key="3">
    <source>
        <dbReference type="SAM" id="Coils"/>
    </source>
</evidence>
<dbReference type="Gene3D" id="3.40.50.1390">
    <property type="entry name" value="Resolvase, N-terminal catalytic domain"/>
    <property type="match status" value="1"/>
</dbReference>
<dbReference type="Gene3D" id="3.90.1750.20">
    <property type="entry name" value="Putative Large Serine Recombinase, Chain B, Domain 2"/>
    <property type="match status" value="1"/>
</dbReference>
<dbReference type="PROSITE" id="PS51737">
    <property type="entry name" value="RECOMBINASE_DNA_BIND"/>
    <property type="match status" value="1"/>
</dbReference>
<dbReference type="Pfam" id="PF07508">
    <property type="entry name" value="Recombinase"/>
    <property type="match status" value="1"/>
</dbReference>
<evidence type="ECO:0000313" key="5">
    <source>
        <dbReference type="EMBL" id="WMT67749.1"/>
    </source>
</evidence>
<sequence>MRTVKAYIYSRVSSLQQVDAFGLDRQISTVLDFLENAKLPAELGYQLDPSNYEVLESDKGLSGYKGHNFTKGSLGQFKRRVEAGEITEGCLLIESVDRFSRKQGYDAIDEFTFLIKRNIDIVEVETGQIYSYKLDHKLSALSTSIERAHQESKRKARISKKSWNRRKEESLATGVALNNNTPDWLSLSQDKKTYEIDAQKVQTITSIFEWYRDGYGVTEIVNRLNSEGNRYNGRGWNTVTVYNKLRDRRLNGYLIGKYKTIPKKDSESTTDTEKRILENIKIKKEANDNAQRIYPVVIDDELFTKIQSMMDRNVSSKKQRSTTTKQRNLFNGLTKCHECGSPMIVQSMSNGGQYLRCYRQRTKDEKCNSKMLRYFESEKVLLGHIKNLNLDEIYSDRKHAQSLDVLKRQLSDVNEKIVLLNDKVKSASDEDELFAIMEFKRKRILEKDELNQKISSLENESEIVRLNYNYDIDKLTDQDNTALRRKANEHIAKVISAIKCRRIDSSYIGAYYLYDITYHRDILKHILITDNSGKLISEITISEKDNERTYLVREEDQTVFKVESNGNAWVMYASRTKTIDDLLYYINTMMVGREPDDFAYQLNEDHIEWID</sequence>
<organism evidence="5 6">
    <name type="scientific">Enterobacter kobei</name>
    <dbReference type="NCBI Taxonomy" id="208224"/>
    <lineage>
        <taxon>Bacteria</taxon>
        <taxon>Pseudomonadati</taxon>
        <taxon>Pseudomonadota</taxon>
        <taxon>Gammaproteobacteria</taxon>
        <taxon>Enterobacterales</taxon>
        <taxon>Enterobacteriaceae</taxon>
        <taxon>Enterobacter</taxon>
        <taxon>Enterobacter cloacae complex</taxon>
    </lineage>
</organism>
<gene>
    <name evidence="5" type="ORF">M2B19_09285</name>
</gene>
<reference evidence="5" key="1">
    <citation type="submission" date="2022-04" db="EMBL/GenBank/DDBJ databases">
        <title>Co-occurrence of mcr-9 and blaNDM-1 in multidrug-resistant Enterobacter kobei strain isolated from an infant with urinary infection.</title>
        <authorList>
            <person name="Zeng H."/>
        </authorList>
    </citation>
    <scope>NUCLEOTIDE SEQUENCE</scope>
    <source>
        <strain evidence="5">EC1382</strain>
    </source>
</reference>
<dbReference type="InterPro" id="IPR011109">
    <property type="entry name" value="DNA_bind_recombinase_dom"/>
</dbReference>
<dbReference type="InterPro" id="IPR006119">
    <property type="entry name" value="Resolv_N"/>
</dbReference>
<dbReference type="InterPro" id="IPR036162">
    <property type="entry name" value="Resolvase-like_N_sf"/>
</dbReference>
<dbReference type="InterPro" id="IPR050639">
    <property type="entry name" value="SSR_resolvase"/>
</dbReference>
<dbReference type="EMBL" id="CP096849">
    <property type="protein sequence ID" value="WMT67749.1"/>
    <property type="molecule type" value="Genomic_DNA"/>
</dbReference>
<dbReference type="InterPro" id="IPR025827">
    <property type="entry name" value="Zn_ribbon_recom_dom"/>
</dbReference>
<dbReference type="GO" id="GO:0000150">
    <property type="term" value="F:DNA strand exchange activity"/>
    <property type="evidence" value="ECO:0007669"/>
    <property type="project" value="InterPro"/>
</dbReference>
<evidence type="ECO:0000256" key="2">
    <source>
        <dbReference type="ARBA" id="ARBA00023172"/>
    </source>
</evidence>
<accession>A0AAJ6MN94</accession>
<keyword evidence="1" id="KW-0238">DNA-binding</keyword>
<dbReference type="InterPro" id="IPR038109">
    <property type="entry name" value="DNA_bind_recomb_sf"/>
</dbReference>
<dbReference type="SUPFAM" id="SSF53041">
    <property type="entry name" value="Resolvase-like"/>
    <property type="match status" value="1"/>
</dbReference>
<dbReference type="GO" id="GO:0003677">
    <property type="term" value="F:DNA binding"/>
    <property type="evidence" value="ECO:0007669"/>
    <property type="project" value="UniProtKB-KW"/>
</dbReference>